<reference evidence="2" key="1">
    <citation type="submission" date="2016-11" db="EMBL/GenBank/DDBJ databases">
        <title>The genome of Nicotiana attenuata.</title>
        <authorList>
            <person name="Xu S."/>
            <person name="Brockmoeller T."/>
            <person name="Gaquerel E."/>
            <person name="Navarro A."/>
            <person name="Kuhl H."/>
            <person name="Gase K."/>
            <person name="Ling Z."/>
            <person name="Zhou W."/>
            <person name="Kreitzer C."/>
            <person name="Stanke M."/>
            <person name="Tang H."/>
            <person name="Lyons E."/>
            <person name="Pandey P."/>
            <person name="Pandey S.P."/>
            <person name="Timmermann B."/>
            <person name="Baldwin I.T."/>
        </authorList>
    </citation>
    <scope>NUCLEOTIDE SEQUENCE [LARGE SCALE GENOMIC DNA]</scope>
    <source>
        <strain evidence="2">UT</strain>
    </source>
</reference>
<dbReference type="PANTHER" id="PTHR48206:SF1">
    <property type="entry name" value="CHLOROPLAST SENSOR KINASE, CHLOROPLASTIC"/>
    <property type="match status" value="1"/>
</dbReference>
<dbReference type="Proteomes" id="UP000187609">
    <property type="component" value="Unassembled WGS sequence"/>
</dbReference>
<keyword evidence="2" id="KW-0808">Transferase</keyword>
<evidence type="ECO:0000313" key="3">
    <source>
        <dbReference type="Proteomes" id="UP000187609"/>
    </source>
</evidence>
<dbReference type="AlphaFoldDB" id="A0A314KZC5"/>
<dbReference type="InterPro" id="IPR036890">
    <property type="entry name" value="HATPase_C_sf"/>
</dbReference>
<dbReference type="OrthoDB" id="43364at2759"/>
<accession>A0A314KZC5</accession>
<dbReference type="PANTHER" id="PTHR48206">
    <property type="entry name" value="CHLOROPLAST SENSOR KINASE, CHLOROPLASTIC"/>
    <property type="match status" value="1"/>
</dbReference>
<dbReference type="KEGG" id="nau:109205118"/>
<dbReference type="GO" id="GO:0016301">
    <property type="term" value="F:kinase activity"/>
    <property type="evidence" value="ECO:0007669"/>
    <property type="project" value="UniProtKB-KW"/>
</dbReference>
<dbReference type="InterPro" id="IPR053334">
    <property type="entry name" value="Chloroplast_Sensor_Kinase"/>
</dbReference>
<feature type="compositionally biased region" description="Low complexity" evidence="1">
    <location>
        <begin position="407"/>
        <end position="422"/>
    </location>
</feature>
<gene>
    <name evidence="2" type="primary">CSK</name>
    <name evidence="2" type="ORF">A4A49_34034</name>
</gene>
<dbReference type="Gene3D" id="3.30.565.10">
    <property type="entry name" value="Histidine kinase-like ATPase, C-terminal domain"/>
    <property type="match status" value="1"/>
</dbReference>
<feature type="region of interest" description="Disordered" evidence="1">
    <location>
        <begin position="1"/>
        <end position="31"/>
    </location>
</feature>
<dbReference type="Gramene" id="OIT34119">
    <property type="protein sequence ID" value="OIT34119"/>
    <property type="gene ID" value="A4A49_34034"/>
</dbReference>
<proteinExistence type="predicted"/>
<feature type="region of interest" description="Disordered" evidence="1">
    <location>
        <begin position="390"/>
        <end position="425"/>
    </location>
</feature>
<dbReference type="GeneID" id="109205118"/>
<comment type="caution">
    <text evidence="2">The sequence shown here is derived from an EMBL/GenBank/DDBJ whole genome shotgun (WGS) entry which is preliminary data.</text>
</comment>
<evidence type="ECO:0000256" key="1">
    <source>
        <dbReference type="SAM" id="MobiDB-lite"/>
    </source>
</evidence>
<keyword evidence="2" id="KW-0418">Kinase</keyword>
<keyword evidence="3" id="KW-1185">Reference proteome</keyword>
<organism evidence="2 3">
    <name type="scientific">Nicotiana attenuata</name>
    <name type="common">Coyote tobacco</name>
    <dbReference type="NCBI Taxonomy" id="49451"/>
    <lineage>
        <taxon>Eukaryota</taxon>
        <taxon>Viridiplantae</taxon>
        <taxon>Streptophyta</taxon>
        <taxon>Embryophyta</taxon>
        <taxon>Tracheophyta</taxon>
        <taxon>Spermatophyta</taxon>
        <taxon>Magnoliopsida</taxon>
        <taxon>eudicotyledons</taxon>
        <taxon>Gunneridae</taxon>
        <taxon>Pentapetalae</taxon>
        <taxon>asterids</taxon>
        <taxon>lamiids</taxon>
        <taxon>Solanales</taxon>
        <taxon>Solanaceae</taxon>
        <taxon>Nicotianoideae</taxon>
        <taxon>Nicotianeae</taxon>
        <taxon>Nicotiana</taxon>
    </lineage>
</organism>
<dbReference type="SUPFAM" id="SSF55874">
    <property type="entry name" value="ATPase domain of HSP90 chaperone/DNA topoisomerase II/histidine kinase"/>
    <property type="match status" value="1"/>
</dbReference>
<sequence length="620" mass="67550">MLLSAFPPQNPLPLSNPTHPPPPPPHHHQPTLLFSPTFYKAATTVTHASSQRLPPLALTTAAATSSTYTSLRHVSGTCSDDDSDGDGDCMVSSASAVAAAIRNASTSPVEFVQRIEKDDGGLVLPSSDFKRLCVEQFDLFRRIVHPQSVLSVYVRPAGSYVMDQLELRRITFHPRVNATDLVILTGNFSIPAGLRAAEAALSRQEAELLPELGAVVFPMVKHPFIVGFLVAELPRTAFDKGGFNVKAWPGQEEFYSLPPSTDLKSLNIQTSTDHSFEMLKFTAEQRLNAINISRSLAMAYVMDQKAILLQQSTWQNNIRMSNLVEQIRGSLSSIRTLSKMLSSQIRKSEISYDIVQDILEQGDCLSDSLKGLQDAVSLTKANIMRYSEETLKKMPKSTHPGRESVRSQLSSNLSEEQESLSLKSKDLEMPMPPLALAPLRQEGIRPCNVSDVLVDLVGAVAPLAHEQRRAVLLSEVPRTLQVPIEEPALRQALGNLIEGALLRIQAGGKVEIVATGAPAGGALVIIDDDGLDMHYMTQMHSLAPFGADLFSEDKVEDNMTWNFVAGLTVSREILESYGCVVRVISPRLTDAAIGTGGTRVELWFPSLSSSSVVNGPSHED</sequence>
<dbReference type="EMBL" id="MJEQ01000764">
    <property type="protein sequence ID" value="OIT34119.1"/>
    <property type="molecule type" value="Genomic_DNA"/>
</dbReference>
<protein>
    <submittedName>
        <fullName evidence="2">Chloroplast sensor kinase, chloroplastic</fullName>
    </submittedName>
</protein>
<evidence type="ECO:0000313" key="2">
    <source>
        <dbReference type="EMBL" id="OIT34119.1"/>
    </source>
</evidence>
<dbReference type="STRING" id="49451.A0A314KZC5"/>
<name>A0A314KZC5_NICAT</name>